<comment type="caution">
    <text evidence="2">The sequence shown here is derived from an EMBL/GenBank/DDBJ whole genome shotgun (WGS) entry which is preliminary data.</text>
</comment>
<dbReference type="NCBIfam" id="NF033493">
    <property type="entry name" value="MetS_like_NSS"/>
    <property type="match status" value="1"/>
</dbReference>
<evidence type="ECO:0000313" key="3">
    <source>
        <dbReference type="Proteomes" id="UP000663791"/>
    </source>
</evidence>
<dbReference type="Proteomes" id="UP000663791">
    <property type="component" value="Unassembled WGS sequence"/>
</dbReference>
<proteinExistence type="predicted"/>
<dbReference type="RefSeq" id="WP_205290255.1">
    <property type="nucleotide sequence ID" value="NZ_CP074406.1"/>
</dbReference>
<evidence type="ECO:0000256" key="1">
    <source>
        <dbReference type="SAM" id="Phobius"/>
    </source>
</evidence>
<evidence type="ECO:0000313" key="2">
    <source>
        <dbReference type="EMBL" id="MBM9458951.1"/>
    </source>
</evidence>
<dbReference type="EMBL" id="JAERTX010000003">
    <property type="protein sequence ID" value="MBM9458951.1"/>
    <property type="molecule type" value="Genomic_DNA"/>
</dbReference>
<dbReference type="InterPro" id="IPR031596">
    <property type="entry name" value="MaAIMP_sms"/>
</dbReference>
<dbReference type="Pfam" id="PF16951">
    <property type="entry name" value="MaAIMP_sms"/>
    <property type="match status" value="1"/>
</dbReference>
<keyword evidence="1" id="KW-0472">Membrane</keyword>
<gene>
    <name evidence="2" type="ORF">JK386_03480</name>
</gene>
<accession>A0A939BUJ9</accession>
<protein>
    <submittedName>
        <fullName evidence="2">Methionine/alanine import family NSS transporter small subunit</fullName>
    </submittedName>
</protein>
<dbReference type="AlphaFoldDB" id="A0A939BUJ9"/>
<keyword evidence="1" id="KW-0812">Transmembrane</keyword>
<sequence>MSPEAVVLMLVSMVILWGGLVVAVIRLSRHEPPSSLDELHRDL</sequence>
<keyword evidence="1" id="KW-1133">Transmembrane helix</keyword>
<organism evidence="2 3">
    <name type="scientific">Nocardioides faecalis</name>
    <dbReference type="NCBI Taxonomy" id="2803858"/>
    <lineage>
        <taxon>Bacteria</taxon>
        <taxon>Bacillati</taxon>
        <taxon>Actinomycetota</taxon>
        <taxon>Actinomycetes</taxon>
        <taxon>Propionibacteriales</taxon>
        <taxon>Nocardioidaceae</taxon>
        <taxon>Nocardioides</taxon>
    </lineage>
</organism>
<reference evidence="2" key="1">
    <citation type="submission" date="2021-01" db="EMBL/GenBank/DDBJ databases">
        <title>Novel species in genus Nocardioides.</title>
        <authorList>
            <person name="Zhang G."/>
        </authorList>
    </citation>
    <scope>NUCLEOTIDE SEQUENCE</scope>
    <source>
        <strain evidence="2">Zg-536</strain>
    </source>
</reference>
<keyword evidence="3" id="KW-1185">Reference proteome</keyword>
<name>A0A939BUJ9_9ACTN</name>
<feature type="transmembrane region" description="Helical" evidence="1">
    <location>
        <begin position="6"/>
        <end position="25"/>
    </location>
</feature>